<comment type="caution">
    <text evidence="1">The sequence shown here is derived from an EMBL/GenBank/DDBJ whole genome shotgun (WGS) entry which is preliminary data.</text>
</comment>
<reference evidence="1 2" key="1">
    <citation type="journal article" date="2024" name="Ann. Entomol. Soc. Am.">
        <title>Genomic analyses of the southern and eastern yellowjacket wasps (Hymenoptera: Vespidae) reveal evolutionary signatures of social life.</title>
        <authorList>
            <person name="Catto M.A."/>
            <person name="Caine P.B."/>
            <person name="Orr S.E."/>
            <person name="Hunt B.G."/>
            <person name="Goodisman M.A.D."/>
        </authorList>
    </citation>
    <scope>NUCLEOTIDE SEQUENCE [LARGE SCALE GENOMIC DNA]</scope>
    <source>
        <strain evidence="1">233</strain>
        <tissue evidence="1">Head and thorax</tissue>
    </source>
</reference>
<evidence type="ECO:0000313" key="1">
    <source>
        <dbReference type="EMBL" id="KAL2715896.1"/>
    </source>
</evidence>
<proteinExistence type="predicted"/>
<dbReference type="AlphaFoldDB" id="A0ABD2A6A6"/>
<evidence type="ECO:0000313" key="2">
    <source>
        <dbReference type="Proteomes" id="UP001607302"/>
    </source>
</evidence>
<dbReference type="Proteomes" id="UP001607302">
    <property type="component" value="Unassembled WGS sequence"/>
</dbReference>
<protein>
    <submittedName>
        <fullName evidence="1">Fatty acid synthase-like</fullName>
    </submittedName>
</protein>
<dbReference type="EMBL" id="JAUDFV010000154">
    <property type="protein sequence ID" value="KAL2715896.1"/>
    <property type="molecule type" value="Genomic_DNA"/>
</dbReference>
<name>A0ABD2A6A6_VESSQ</name>
<gene>
    <name evidence="1" type="ORF">V1478_013572</name>
</gene>
<organism evidence="1 2">
    <name type="scientific">Vespula squamosa</name>
    <name type="common">Southern yellow jacket</name>
    <name type="synonym">Wasp</name>
    <dbReference type="NCBI Taxonomy" id="30214"/>
    <lineage>
        <taxon>Eukaryota</taxon>
        <taxon>Metazoa</taxon>
        <taxon>Ecdysozoa</taxon>
        <taxon>Arthropoda</taxon>
        <taxon>Hexapoda</taxon>
        <taxon>Insecta</taxon>
        <taxon>Pterygota</taxon>
        <taxon>Neoptera</taxon>
        <taxon>Endopterygota</taxon>
        <taxon>Hymenoptera</taxon>
        <taxon>Apocrita</taxon>
        <taxon>Aculeata</taxon>
        <taxon>Vespoidea</taxon>
        <taxon>Vespidae</taxon>
        <taxon>Vespinae</taxon>
        <taxon>Vespula</taxon>
    </lineage>
</organism>
<accession>A0ABD2A6A6</accession>
<keyword evidence="2" id="KW-1185">Reference proteome</keyword>
<sequence>MNFLMFYQRNVFLIFPNKRNQKNAICFLYVRLQTVMAYNSESCHITPIIMFKPLLSFVLNIKYDYGLQNVIKVDVHVVDGNHVMILEDMKIVMAVNDKLFEVATTLKI</sequence>